<dbReference type="Proteomes" id="UP000037179">
    <property type="component" value="Unassembled WGS sequence"/>
</dbReference>
<reference evidence="4" key="1">
    <citation type="submission" date="2015-07" db="EMBL/GenBank/DDBJ databases">
        <title>Nocardia seriolae U-1 whole genome shotgun sequence.</title>
        <authorList>
            <person name="Imajoh M."/>
            <person name="Fukumoto Y."/>
            <person name="Sukeda M."/>
            <person name="Yamane J."/>
            <person name="Yamasaki K."/>
            <person name="Shimizu M."/>
            <person name="Ohnishi K."/>
            <person name="Oshima S."/>
        </authorList>
    </citation>
    <scope>NUCLEOTIDE SEQUENCE [LARGE SCALE GENOMIC DNA]</scope>
    <source>
        <strain evidence="4">U-1</strain>
    </source>
</reference>
<organism evidence="3 4">
    <name type="scientific">Nocardia seriolae</name>
    <dbReference type="NCBI Taxonomy" id="37332"/>
    <lineage>
        <taxon>Bacteria</taxon>
        <taxon>Bacillati</taxon>
        <taxon>Actinomycetota</taxon>
        <taxon>Actinomycetes</taxon>
        <taxon>Mycobacteriales</taxon>
        <taxon>Nocardiaceae</taxon>
        <taxon>Nocardia</taxon>
    </lineage>
</organism>
<name>A0ABC9YSR5_9NOCA</name>
<evidence type="ECO:0000313" key="4">
    <source>
        <dbReference type="Proteomes" id="UP000037179"/>
    </source>
</evidence>
<sequence length="290" mass="31857">MSSRGALPVPTVLYRTGARALRAVGDRLAERTGGTRMAEYRIDDLAQAAGITTRNVRAYQEKGLLPTPTRRSGRALIYDESHLARLRIIDALLQRGFTIAHIADFITSWETGKDLTEILGLQSAVTDTWGKTEAPVEIPRELVDTFFGEGEEQQVDGDQLARLEKLGLVRLHGDTAELTRPDLLETFAALSAYGFRLPGLIDLYAAVVARLEDIATLMVVAAKDQIVDEHGPGWLPDSDAEIAATTEMLNHLRDLGLRSVRDSLDQALDKVLQAELGAYLETAARRRVAE</sequence>
<keyword evidence="4" id="KW-1185">Reference proteome</keyword>
<dbReference type="SMART" id="SM00422">
    <property type="entry name" value="HTH_MERR"/>
    <property type="match status" value="1"/>
</dbReference>
<dbReference type="InterPro" id="IPR047057">
    <property type="entry name" value="MerR_fam"/>
</dbReference>
<dbReference type="PRINTS" id="PR00040">
    <property type="entry name" value="HTHMERR"/>
</dbReference>
<comment type="caution">
    <text evidence="3">The sequence shown here is derived from an EMBL/GenBank/DDBJ whole genome shotgun (WGS) entry which is preliminary data.</text>
</comment>
<dbReference type="GO" id="GO:0003677">
    <property type="term" value="F:DNA binding"/>
    <property type="evidence" value="ECO:0007669"/>
    <property type="project" value="UniProtKB-KW"/>
</dbReference>
<dbReference type="EMBL" id="BBYQ01000036">
    <property type="protein sequence ID" value="GAP28472.1"/>
    <property type="molecule type" value="Genomic_DNA"/>
</dbReference>
<dbReference type="PANTHER" id="PTHR30204">
    <property type="entry name" value="REDOX-CYCLING DRUG-SENSING TRANSCRIPTIONAL ACTIVATOR SOXR"/>
    <property type="match status" value="1"/>
</dbReference>
<dbReference type="PANTHER" id="PTHR30204:SF93">
    <property type="entry name" value="HTH MERR-TYPE DOMAIN-CONTAINING PROTEIN"/>
    <property type="match status" value="1"/>
</dbReference>
<feature type="domain" description="HTH merR-type" evidence="2">
    <location>
        <begin position="39"/>
        <end position="108"/>
    </location>
</feature>
<dbReference type="AlphaFoldDB" id="A0ABC9YSR5"/>
<accession>A0ABC9YSR5</accession>
<gene>
    <name evidence="3" type="ORF">NSK11_contig00036-0061</name>
</gene>
<reference evidence="3 4" key="2">
    <citation type="journal article" date="2016" name="Genome Announc.">
        <title>Draft Genome Sequence of Erythromycin- and Oxytetracycline-Sensitive Nocardia seriolae Strain U-1 (NBRC 110359).</title>
        <authorList>
            <person name="Imajoh M."/>
            <person name="Sukeda M."/>
            <person name="Shimizu M."/>
            <person name="Yamane J."/>
            <person name="Ohnishi K."/>
            <person name="Oshima S."/>
        </authorList>
    </citation>
    <scope>NUCLEOTIDE SEQUENCE [LARGE SCALE GENOMIC DNA]</scope>
    <source>
        <strain evidence="3 4">U-1</strain>
    </source>
</reference>
<dbReference type="SUPFAM" id="SSF46955">
    <property type="entry name" value="Putative DNA-binding domain"/>
    <property type="match status" value="1"/>
</dbReference>
<evidence type="ECO:0000256" key="1">
    <source>
        <dbReference type="ARBA" id="ARBA00023125"/>
    </source>
</evidence>
<dbReference type="Gene3D" id="1.10.1660.10">
    <property type="match status" value="1"/>
</dbReference>
<keyword evidence="1" id="KW-0238">DNA-binding</keyword>
<dbReference type="InterPro" id="IPR009061">
    <property type="entry name" value="DNA-bd_dom_put_sf"/>
</dbReference>
<evidence type="ECO:0000313" key="3">
    <source>
        <dbReference type="EMBL" id="GAP28472.1"/>
    </source>
</evidence>
<dbReference type="PROSITE" id="PS50937">
    <property type="entry name" value="HTH_MERR_2"/>
    <property type="match status" value="1"/>
</dbReference>
<protein>
    <submittedName>
        <fullName evidence="3">Transcriptional regulator</fullName>
    </submittedName>
</protein>
<dbReference type="InterPro" id="IPR000551">
    <property type="entry name" value="MerR-type_HTH_dom"/>
</dbReference>
<proteinExistence type="predicted"/>
<evidence type="ECO:0000259" key="2">
    <source>
        <dbReference type="PROSITE" id="PS50937"/>
    </source>
</evidence>
<dbReference type="Pfam" id="PF13411">
    <property type="entry name" value="MerR_1"/>
    <property type="match status" value="1"/>
</dbReference>